<dbReference type="Proteomes" id="UP000321617">
    <property type="component" value="Unassembled WGS sequence"/>
</dbReference>
<dbReference type="InterPro" id="IPR036397">
    <property type="entry name" value="RNaseH_sf"/>
</dbReference>
<reference evidence="2 3" key="1">
    <citation type="journal article" date="2013" name="Stand. Genomic Sci.">
        <title>Genomic Encyclopedia of Type Strains, Phase I: The one thousand microbial genomes (KMG-I) project.</title>
        <authorList>
            <person name="Kyrpides N.C."/>
            <person name="Woyke T."/>
            <person name="Eisen J.A."/>
            <person name="Garrity G."/>
            <person name="Lilburn T.G."/>
            <person name="Beck B.J."/>
            <person name="Whitman W.B."/>
            <person name="Hugenholtz P."/>
            <person name="Klenk H.P."/>
        </authorList>
    </citation>
    <scope>NUCLEOTIDE SEQUENCE [LARGE SCALE GENOMIC DNA]</scope>
    <source>
        <strain evidence="2 3">DSM 45044</strain>
    </source>
</reference>
<dbReference type="InterPro" id="IPR050900">
    <property type="entry name" value="Transposase_IS3/IS150/IS904"/>
</dbReference>
<evidence type="ECO:0000259" key="1">
    <source>
        <dbReference type="PROSITE" id="PS50994"/>
    </source>
</evidence>
<dbReference type="Gene3D" id="3.30.420.10">
    <property type="entry name" value="Ribonuclease H-like superfamily/Ribonuclease H"/>
    <property type="match status" value="1"/>
</dbReference>
<dbReference type="AlphaFoldDB" id="A0A562UQX4"/>
<dbReference type="SUPFAM" id="SSF53098">
    <property type="entry name" value="Ribonuclease H-like"/>
    <property type="match status" value="1"/>
</dbReference>
<feature type="domain" description="Integrase catalytic" evidence="1">
    <location>
        <begin position="1"/>
        <end position="110"/>
    </location>
</feature>
<evidence type="ECO:0000313" key="2">
    <source>
        <dbReference type="EMBL" id="TWJ08023.1"/>
    </source>
</evidence>
<dbReference type="GO" id="GO:0003676">
    <property type="term" value="F:nucleic acid binding"/>
    <property type="evidence" value="ECO:0007669"/>
    <property type="project" value="InterPro"/>
</dbReference>
<dbReference type="InterPro" id="IPR001584">
    <property type="entry name" value="Integrase_cat-core"/>
</dbReference>
<dbReference type="PANTHER" id="PTHR46889:SF4">
    <property type="entry name" value="TRANSPOSASE INSO FOR INSERTION SEQUENCE ELEMENT IS911B-RELATED"/>
    <property type="match status" value="1"/>
</dbReference>
<dbReference type="PROSITE" id="PS50994">
    <property type="entry name" value="INTEGRASE"/>
    <property type="match status" value="1"/>
</dbReference>
<name>A0A562UQX4_9ACTN</name>
<dbReference type="InterPro" id="IPR012337">
    <property type="entry name" value="RNaseH-like_sf"/>
</dbReference>
<proteinExistence type="predicted"/>
<comment type="caution">
    <text evidence="2">The sequence shown here is derived from an EMBL/GenBank/DDBJ whole genome shotgun (WGS) entry which is preliminary data.</text>
</comment>
<evidence type="ECO:0000313" key="3">
    <source>
        <dbReference type="Proteomes" id="UP000321617"/>
    </source>
</evidence>
<sequence>MRSAIATLPRGAHPLVHTDQGFQYRHPYWRRLLNEAGLVQSMSRRGNCLDNAVVENFFGHLKSEIFQHERPHTPDQLITAVKEYITWYNTERIHTRLEGLSPVEYRAQTLAT</sequence>
<dbReference type="GO" id="GO:0015074">
    <property type="term" value="P:DNA integration"/>
    <property type="evidence" value="ECO:0007669"/>
    <property type="project" value="InterPro"/>
</dbReference>
<keyword evidence="3" id="KW-1185">Reference proteome</keyword>
<organism evidence="2 3">
    <name type="scientific">Stackebrandtia albiflava</name>
    <dbReference type="NCBI Taxonomy" id="406432"/>
    <lineage>
        <taxon>Bacteria</taxon>
        <taxon>Bacillati</taxon>
        <taxon>Actinomycetota</taxon>
        <taxon>Actinomycetes</taxon>
        <taxon>Glycomycetales</taxon>
        <taxon>Glycomycetaceae</taxon>
        <taxon>Stackebrandtia</taxon>
    </lineage>
</organism>
<gene>
    <name evidence="2" type="ORF">LX16_4806</name>
</gene>
<protein>
    <submittedName>
        <fullName evidence="2">Putative transposase</fullName>
    </submittedName>
</protein>
<dbReference type="Pfam" id="PF13333">
    <property type="entry name" value="rve_2"/>
    <property type="match status" value="1"/>
</dbReference>
<dbReference type="PANTHER" id="PTHR46889">
    <property type="entry name" value="TRANSPOSASE INSF FOR INSERTION SEQUENCE IS3B-RELATED"/>
    <property type="match status" value="1"/>
</dbReference>
<accession>A0A562UQX4</accession>
<dbReference type="EMBL" id="VLLL01000009">
    <property type="protein sequence ID" value="TWJ08023.1"/>
    <property type="molecule type" value="Genomic_DNA"/>
</dbReference>